<proteinExistence type="inferred from homology"/>
<dbReference type="CDD" id="cd04301">
    <property type="entry name" value="NAT_SF"/>
    <property type="match status" value="1"/>
</dbReference>
<comment type="pathway">
    <text evidence="1">Amino-acid biosynthesis; L-arginine biosynthesis; N(2)-acetyl-L-ornithine from L-glutamate: step 1/4.</text>
</comment>
<name>A0A5B8RE61_9ZZZZ</name>
<dbReference type="NCBIfam" id="TIGR01890">
    <property type="entry name" value="N-Ac-Glu-synth"/>
    <property type="match status" value="1"/>
</dbReference>
<reference evidence="10" key="1">
    <citation type="submission" date="2019-06" db="EMBL/GenBank/DDBJ databases">
        <authorList>
            <person name="Murdoch R.W."/>
            <person name="Fathepure B."/>
        </authorList>
    </citation>
    <scope>NUCLEOTIDE SEQUENCE</scope>
</reference>
<dbReference type="CDD" id="cd04237">
    <property type="entry name" value="AAK_NAGS-ABP"/>
    <property type="match status" value="1"/>
</dbReference>
<dbReference type="GO" id="GO:0006526">
    <property type="term" value="P:L-arginine biosynthetic process"/>
    <property type="evidence" value="ECO:0007669"/>
    <property type="project" value="UniProtKB-UniPathway"/>
</dbReference>
<dbReference type="InterPro" id="IPR036393">
    <property type="entry name" value="AceGlu_kinase-like_sf"/>
</dbReference>
<keyword evidence="5" id="KW-0028">Amino-acid biosynthesis</keyword>
<evidence type="ECO:0000256" key="6">
    <source>
        <dbReference type="ARBA" id="ARBA00022679"/>
    </source>
</evidence>
<evidence type="ECO:0000259" key="9">
    <source>
        <dbReference type="PROSITE" id="PS51186"/>
    </source>
</evidence>
<evidence type="ECO:0000313" key="10">
    <source>
        <dbReference type="EMBL" id="QEA06188.1"/>
    </source>
</evidence>
<organism evidence="10">
    <name type="scientific">uncultured organism</name>
    <dbReference type="NCBI Taxonomy" id="155900"/>
    <lineage>
        <taxon>unclassified sequences</taxon>
        <taxon>environmental samples</taxon>
    </lineage>
</organism>
<dbReference type="InterPro" id="IPR010167">
    <property type="entry name" value="NH2A_AcTrfase"/>
</dbReference>
<evidence type="ECO:0000256" key="8">
    <source>
        <dbReference type="ARBA" id="ARBA00048372"/>
    </source>
</evidence>
<dbReference type="EMBL" id="MN079129">
    <property type="protein sequence ID" value="QEA06188.1"/>
    <property type="molecule type" value="Genomic_DNA"/>
</dbReference>
<dbReference type="InterPro" id="IPR016181">
    <property type="entry name" value="Acyl_CoA_acyltransferase"/>
</dbReference>
<gene>
    <name evidence="10" type="primary">argA</name>
    <name evidence="10" type="ORF">KBTEX_02518</name>
</gene>
<evidence type="ECO:0000256" key="7">
    <source>
        <dbReference type="ARBA" id="ARBA00023315"/>
    </source>
</evidence>
<evidence type="ECO:0000256" key="3">
    <source>
        <dbReference type="ARBA" id="ARBA00012697"/>
    </source>
</evidence>
<dbReference type="UniPathway" id="UPA00068">
    <property type="reaction ID" value="UER00106"/>
</dbReference>
<dbReference type="PIRSF" id="PIRSF000423">
    <property type="entry name" value="ArgA"/>
    <property type="match status" value="1"/>
</dbReference>
<accession>A0A5B8RE61</accession>
<dbReference type="Gene3D" id="3.40.630.30">
    <property type="match status" value="1"/>
</dbReference>
<comment type="catalytic activity">
    <reaction evidence="8">
        <text>L-glutamate + acetyl-CoA = N-acetyl-L-glutamate + CoA + H(+)</text>
        <dbReference type="Rhea" id="RHEA:24292"/>
        <dbReference type="ChEBI" id="CHEBI:15378"/>
        <dbReference type="ChEBI" id="CHEBI:29985"/>
        <dbReference type="ChEBI" id="CHEBI:44337"/>
        <dbReference type="ChEBI" id="CHEBI:57287"/>
        <dbReference type="ChEBI" id="CHEBI:57288"/>
        <dbReference type="EC" id="2.3.1.1"/>
    </reaction>
</comment>
<keyword evidence="4" id="KW-0055">Arginine biosynthesis</keyword>
<dbReference type="SUPFAM" id="SSF55729">
    <property type="entry name" value="Acyl-CoA N-acyltransferases (Nat)"/>
    <property type="match status" value="1"/>
</dbReference>
<dbReference type="InterPro" id="IPR001048">
    <property type="entry name" value="Asp/Glu/Uridylate_kinase"/>
</dbReference>
<dbReference type="AlphaFoldDB" id="A0A5B8RE61"/>
<evidence type="ECO:0000256" key="2">
    <source>
        <dbReference type="ARBA" id="ARBA00009145"/>
    </source>
</evidence>
<dbReference type="PANTHER" id="PTHR30602">
    <property type="entry name" value="AMINO-ACID ACETYLTRANSFERASE"/>
    <property type="match status" value="1"/>
</dbReference>
<dbReference type="EC" id="2.3.1.1" evidence="3"/>
<protein>
    <recommendedName>
        <fullName evidence="3">amino-acid N-acetyltransferase</fullName>
        <ecNumber evidence="3">2.3.1.1</ecNumber>
    </recommendedName>
</protein>
<evidence type="ECO:0000256" key="1">
    <source>
        <dbReference type="ARBA" id="ARBA00004925"/>
    </source>
</evidence>
<dbReference type="GO" id="GO:0004042">
    <property type="term" value="F:L-glutamate N-acetyltransferase activity"/>
    <property type="evidence" value="ECO:0007669"/>
    <property type="project" value="InterPro"/>
</dbReference>
<evidence type="ECO:0000256" key="4">
    <source>
        <dbReference type="ARBA" id="ARBA00022571"/>
    </source>
</evidence>
<dbReference type="PANTHER" id="PTHR30602:SF12">
    <property type="entry name" value="AMINO-ACID ACETYLTRANSFERASE NAGS1, CHLOROPLASTIC-RELATED"/>
    <property type="match status" value="1"/>
</dbReference>
<dbReference type="SUPFAM" id="SSF53633">
    <property type="entry name" value="Carbamate kinase-like"/>
    <property type="match status" value="1"/>
</dbReference>
<keyword evidence="7 10" id="KW-0012">Acyltransferase</keyword>
<dbReference type="HAMAP" id="MF_01105">
    <property type="entry name" value="N_acetyl_glu_synth"/>
    <property type="match status" value="1"/>
</dbReference>
<keyword evidence="6 10" id="KW-0808">Transferase</keyword>
<sequence length="442" mass="48837">MSEDPQRLVSVFRQGAPYINAHRGATFVIAFGGEAFNGDALAPLIHDIALLNSLGVRIVLVPGARPQIERRLRERDLEMRYVHGRRVTDEAALECVREAVGEVRLELEARLSMGLANSPMAGLRVRAASGNFVMAHPFGVHEGVDYQHTGEVRRIDADAIGERLDDGAVVLVPPLGYSPTGEVFNLYSEDVALAVARALRAEKLLYLLEGRDVTDVRGGLVRQMTTDETRGYLGEHGEALPEEMTRLLRGAIDVCHGGVRRVHLLDRHRDGALLMELFTRDGVGTLITAQSFERTRRAGVDDVPGILALIEPMERAGVLVRRSRERLETEIGEFTVMEREGTVVACAALHPMPDAPMAELACVAVHPDYRGTGRGDRLLARLEAEARSRGLEAVFVLTTRTAHWFEERGFHRVAPEDLPGSRRSLYNLQRNSRVYLKTLGPA</sequence>
<dbReference type="NCBIfam" id="NF003641">
    <property type="entry name" value="PRK05279.1"/>
    <property type="match status" value="1"/>
</dbReference>
<evidence type="ECO:0000256" key="5">
    <source>
        <dbReference type="ARBA" id="ARBA00022605"/>
    </source>
</evidence>
<feature type="domain" description="N-acetyltransferase" evidence="9">
    <location>
        <begin position="293"/>
        <end position="440"/>
    </location>
</feature>
<dbReference type="InterPro" id="IPR000182">
    <property type="entry name" value="GNAT_dom"/>
</dbReference>
<comment type="similarity">
    <text evidence="2">Belongs to the acetyltransferase family. ArgA subfamily.</text>
</comment>
<dbReference type="InterPro" id="IPR033719">
    <property type="entry name" value="NAGS_kin"/>
</dbReference>
<dbReference type="Pfam" id="PF00696">
    <property type="entry name" value="AA_kinase"/>
    <property type="match status" value="1"/>
</dbReference>
<dbReference type="PROSITE" id="PS51186">
    <property type="entry name" value="GNAT"/>
    <property type="match status" value="1"/>
</dbReference>
<dbReference type="Pfam" id="PF00583">
    <property type="entry name" value="Acetyltransf_1"/>
    <property type="match status" value="1"/>
</dbReference>
<dbReference type="Gene3D" id="3.40.1160.10">
    <property type="entry name" value="Acetylglutamate kinase-like"/>
    <property type="match status" value="1"/>
</dbReference>